<dbReference type="AlphaFoldDB" id="A0A3N7FRQ7"/>
<protein>
    <submittedName>
        <fullName evidence="1">Uncharacterized protein</fullName>
    </submittedName>
</protein>
<dbReference type="EMBL" id="CM009293">
    <property type="protein sequence ID" value="RQO89261.1"/>
    <property type="molecule type" value="Genomic_DNA"/>
</dbReference>
<dbReference type="Proteomes" id="UP000006729">
    <property type="component" value="Chromosome 4"/>
</dbReference>
<accession>A0A3N7FRQ7</accession>
<name>A0A3N7FRQ7_POPTR</name>
<proteinExistence type="predicted"/>
<gene>
    <name evidence="1" type="ORF">POPTR_004G125050</name>
</gene>
<dbReference type="InParanoid" id="A0A3N7FRQ7"/>
<evidence type="ECO:0000313" key="2">
    <source>
        <dbReference type="Proteomes" id="UP000006729"/>
    </source>
</evidence>
<organism evidence="1 2">
    <name type="scientific">Populus trichocarpa</name>
    <name type="common">Western balsam poplar</name>
    <name type="synonym">Populus balsamifera subsp. trichocarpa</name>
    <dbReference type="NCBI Taxonomy" id="3694"/>
    <lineage>
        <taxon>Eukaryota</taxon>
        <taxon>Viridiplantae</taxon>
        <taxon>Streptophyta</taxon>
        <taxon>Embryophyta</taxon>
        <taxon>Tracheophyta</taxon>
        <taxon>Spermatophyta</taxon>
        <taxon>Magnoliopsida</taxon>
        <taxon>eudicotyledons</taxon>
        <taxon>Gunneridae</taxon>
        <taxon>Pentapetalae</taxon>
        <taxon>rosids</taxon>
        <taxon>fabids</taxon>
        <taxon>Malpighiales</taxon>
        <taxon>Salicaceae</taxon>
        <taxon>Saliceae</taxon>
        <taxon>Populus</taxon>
    </lineage>
</organism>
<evidence type="ECO:0000313" key="1">
    <source>
        <dbReference type="EMBL" id="RQO89261.1"/>
    </source>
</evidence>
<keyword evidence="2" id="KW-1185">Reference proteome</keyword>
<sequence length="31" mass="3598">MDELSLEQSTLCAVERCCGQGCRRSREDHWV</sequence>
<reference evidence="1 2" key="1">
    <citation type="journal article" date="2006" name="Science">
        <title>The genome of black cottonwood, Populus trichocarpa (Torr. &amp; Gray).</title>
        <authorList>
            <person name="Tuskan G.A."/>
            <person name="Difazio S."/>
            <person name="Jansson S."/>
            <person name="Bohlmann J."/>
            <person name="Grigoriev I."/>
            <person name="Hellsten U."/>
            <person name="Putnam N."/>
            <person name="Ralph S."/>
            <person name="Rombauts S."/>
            <person name="Salamov A."/>
            <person name="Schein J."/>
            <person name="Sterck L."/>
            <person name="Aerts A."/>
            <person name="Bhalerao R.R."/>
            <person name="Bhalerao R.P."/>
            <person name="Blaudez D."/>
            <person name="Boerjan W."/>
            <person name="Brun A."/>
            <person name="Brunner A."/>
            <person name="Busov V."/>
            <person name="Campbell M."/>
            <person name="Carlson J."/>
            <person name="Chalot M."/>
            <person name="Chapman J."/>
            <person name="Chen G.L."/>
            <person name="Cooper D."/>
            <person name="Coutinho P.M."/>
            <person name="Couturier J."/>
            <person name="Covert S."/>
            <person name="Cronk Q."/>
            <person name="Cunningham R."/>
            <person name="Davis J."/>
            <person name="Degroeve S."/>
            <person name="Dejardin A."/>
            <person name="Depamphilis C."/>
            <person name="Detter J."/>
            <person name="Dirks B."/>
            <person name="Dubchak I."/>
            <person name="Duplessis S."/>
            <person name="Ehlting J."/>
            <person name="Ellis B."/>
            <person name="Gendler K."/>
            <person name="Goodstein D."/>
            <person name="Gribskov M."/>
            <person name="Grimwood J."/>
            <person name="Groover A."/>
            <person name="Gunter L."/>
            <person name="Hamberger B."/>
            <person name="Heinze B."/>
            <person name="Helariutta Y."/>
            <person name="Henrissat B."/>
            <person name="Holligan D."/>
            <person name="Holt R."/>
            <person name="Huang W."/>
            <person name="Islam-Faridi N."/>
            <person name="Jones S."/>
            <person name="Jones-Rhoades M."/>
            <person name="Jorgensen R."/>
            <person name="Joshi C."/>
            <person name="Kangasjarvi J."/>
            <person name="Karlsson J."/>
            <person name="Kelleher C."/>
            <person name="Kirkpatrick R."/>
            <person name="Kirst M."/>
            <person name="Kohler A."/>
            <person name="Kalluri U."/>
            <person name="Larimer F."/>
            <person name="Leebens-Mack J."/>
            <person name="Leple J.C."/>
            <person name="Locascio P."/>
            <person name="Lou Y."/>
            <person name="Lucas S."/>
            <person name="Martin F."/>
            <person name="Montanini B."/>
            <person name="Napoli C."/>
            <person name="Nelson D.R."/>
            <person name="Nelson C."/>
            <person name="Nieminen K."/>
            <person name="Nilsson O."/>
            <person name="Pereda V."/>
            <person name="Peter G."/>
            <person name="Philippe R."/>
            <person name="Pilate G."/>
            <person name="Poliakov A."/>
            <person name="Razumovskaya J."/>
            <person name="Richardson P."/>
            <person name="Rinaldi C."/>
            <person name="Ritland K."/>
            <person name="Rouze P."/>
            <person name="Ryaboy D."/>
            <person name="Schmutz J."/>
            <person name="Schrader J."/>
            <person name="Segerman B."/>
            <person name="Shin H."/>
            <person name="Siddiqui A."/>
            <person name="Sterky F."/>
            <person name="Terry A."/>
            <person name="Tsai C.J."/>
            <person name="Uberbacher E."/>
            <person name="Unneberg P."/>
            <person name="Vahala J."/>
            <person name="Wall K."/>
            <person name="Wessler S."/>
            <person name="Yang G."/>
            <person name="Yin T."/>
            <person name="Douglas C."/>
            <person name="Marra M."/>
            <person name="Sandberg G."/>
            <person name="Van de Peer Y."/>
            <person name="Rokhsar D."/>
        </authorList>
    </citation>
    <scope>NUCLEOTIDE SEQUENCE [LARGE SCALE GENOMIC DNA]</scope>
    <source>
        <strain evidence="2">cv. Nisqually</strain>
    </source>
</reference>